<dbReference type="InParanoid" id="A0DAS7"/>
<dbReference type="AlphaFoldDB" id="A0DAS7"/>
<sequence length="212" mass="24737">MINQGRSNDAAVFRALLNTQAQIFCYQVIAEGTQYHQEGNYSRRGSSCQTPITKPLFMACKYQRPSGIFHLELIIPSKYPYELPQVRTFIQLPHPNLTLNSICLDILQPRNPEDKQQKDLSSDYTIQTLLLWLQAFLFQELKRTDNYLKLLTETKQAVIVANNFKCSDKDCKHNAKESKIEYYINTQPEQQLLEQQFICYNNTKLSYKKTII</sequence>
<dbReference type="Gene3D" id="3.10.110.10">
    <property type="entry name" value="Ubiquitin Conjugating Enzyme"/>
    <property type="match status" value="1"/>
</dbReference>
<dbReference type="Proteomes" id="UP000000600">
    <property type="component" value="Unassembled WGS sequence"/>
</dbReference>
<evidence type="ECO:0000313" key="2">
    <source>
        <dbReference type="EMBL" id="CAK80144.1"/>
    </source>
</evidence>
<organism evidence="2 3">
    <name type="scientific">Paramecium tetraurelia</name>
    <dbReference type="NCBI Taxonomy" id="5888"/>
    <lineage>
        <taxon>Eukaryota</taxon>
        <taxon>Sar</taxon>
        <taxon>Alveolata</taxon>
        <taxon>Ciliophora</taxon>
        <taxon>Intramacronucleata</taxon>
        <taxon>Oligohymenophorea</taxon>
        <taxon>Peniculida</taxon>
        <taxon>Parameciidae</taxon>
        <taxon>Paramecium</taxon>
    </lineage>
</organism>
<dbReference type="Pfam" id="PF00179">
    <property type="entry name" value="UQ_con"/>
    <property type="match status" value="1"/>
</dbReference>
<name>A0DAS7_PARTE</name>
<accession>A0DAS7</accession>
<dbReference type="HOGENOM" id="CLU_1301810_0_0_1"/>
<gene>
    <name evidence="2" type="ORF">GSPATT00015051001</name>
</gene>
<dbReference type="InterPro" id="IPR050113">
    <property type="entry name" value="Ub_conjugating_enzyme"/>
</dbReference>
<dbReference type="InterPro" id="IPR000608">
    <property type="entry name" value="UBC"/>
</dbReference>
<reference evidence="2 3" key="1">
    <citation type="journal article" date="2006" name="Nature">
        <title>Global trends of whole-genome duplications revealed by the ciliate Paramecium tetraurelia.</title>
        <authorList>
            <consortium name="Genoscope"/>
            <person name="Aury J.-M."/>
            <person name="Jaillon O."/>
            <person name="Duret L."/>
            <person name="Noel B."/>
            <person name="Jubin C."/>
            <person name="Porcel B.M."/>
            <person name="Segurens B."/>
            <person name="Daubin V."/>
            <person name="Anthouard V."/>
            <person name="Aiach N."/>
            <person name="Arnaiz O."/>
            <person name="Billaut A."/>
            <person name="Beisson J."/>
            <person name="Blanc I."/>
            <person name="Bouhouche K."/>
            <person name="Camara F."/>
            <person name="Duharcourt S."/>
            <person name="Guigo R."/>
            <person name="Gogendeau D."/>
            <person name="Katinka M."/>
            <person name="Keller A.-M."/>
            <person name="Kissmehl R."/>
            <person name="Klotz C."/>
            <person name="Koll F."/>
            <person name="Le Moue A."/>
            <person name="Lepere C."/>
            <person name="Malinsky S."/>
            <person name="Nowacki M."/>
            <person name="Nowak J.K."/>
            <person name="Plattner H."/>
            <person name="Poulain J."/>
            <person name="Ruiz F."/>
            <person name="Serrano V."/>
            <person name="Zagulski M."/>
            <person name="Dessen P."/>
            <person name="Betermier M."/>
            <person name="Weissenbach J."/>
            <person name="Scarpelli C."/>
            <person name="Schachter V."/>
            <person name="Sperling L."/>
            <person name="Meyer E."/>
            <person name="Cohen J."/>
            <person name="Wincker P."/>
        </authorList>
    </citation>
    <scope>NUCLEOTIDE SEQUENCE [LARGE SCALE GENOMIC DNA]</scope>
    <source>
        <strain evidence="2 3">Stock d4-2</strain>
    </source>
</reference>
<dbReference type="PANTHER" id="PTHR24067">
    <property type="entry name" value="UBIQUITIN-CONJUGATING ENZYME E2"/>
    <property type="match status" value="1"/>
</dbReference>
<dbReference type="EMBL" id="CT868352">
    <property type="protein sequence ID" value="CAK80144.1"/>
    <property type="molecule type" value="Genomic_DNA"/>
</dbReference>
<dbReference type="RefSeq" id="XP_001447541.1">
    <property type="nucleotide sequence ID" value="XM_001447504.1"/>
</dbReference>
<protein>
    <recommendedName>
        <fullName evidence="1">UBC core domain-containing protein</fullName>
    </recommendedName>
</protein>
<keyword evidence="3" id="KW-1185">Reference proteome</keyword>
<proteinExistence type="predicted"/>
<dbReference type="STRING" id="5888.A0DAS7"/>
<dbReference type="KEGG" id="ptm:GSPATT00015051001"/>
<evidence type="ECO:0000313" key="3">
    <source>
        <dbReference type="Proteomes" id="UP000000600"/>
    </source>
</evidence>
<dbReference type="OrthoDB" id="109543at2759"/>
<dbReference type="InterPro" id="IPR016135">
    <property type="entry name" value="UBQ-conjugating_enzyme/RWD"/>
</dbReference>
<dbReference type="SUPFAM" id="SSF54495">
    <property type="entry name" value="UBC-like"/>
    <property type="match status" value="1"/>
</dbReference>
<feature type="domain" description="UBC core" evidence="1">
    <location>
        <begin position="66"/>
        <end position="138"/>
    </location>
</feature>
<evidence type="ECO:0000259" key="1">
    <source>
        <dbReference type="Pfam" id="PF00179"/>
    </source>
</evidence>
<dbReference type="CDD" id="cd23955">
    <property type="entry name" value="UBCc_invertebrate"/>
    <property type="match status" value="1"/>
</dbReference>
<dbReference type="GeneID" id="5033326"/>